<dbReference type="Proteomes" id="UP000067476">
    <property type="component" value="Chromosome"/>
</dbReference>
<proteinExistence type="predicted"/>
<dbReference type="STRING" id="216942.SLITO_v1c04840"/>
<keyword evidence="2" id="KW-1185">Reference proteome</keyword>
<organism evidence="1 2">
    <name type="scientific">Spiroplasma litorale</name>
    <dbReference type="NCBI Taxonomy" id="216942"/>
    <lineage>
        <taxon>Bacteria</taxon>
        <taxon>Bacillati</taxon>
        <taxon>Mycoplasmatota</taxon>
        <taxon>Mollicutes</taxon>
        <taxon>Entomoplasmatales</taxon>
        <taxon>Spiroplasmataceae</taxon>
        <taxon>Spiroplasma</taxon>
    </lineage>
</organism>
<gene>
    <name evidence="1" type="ORF">SLITO_v1c04840</name>
</gene>
<accession>A0A0K1W208</accession>
<dbReference type="EMBL" id="CP012357">
    <property type="protein sequence ID" value="AKX34137.1"/>
    <property type="molecule type" value="Genomic_DNA"/>
</dbReference>
<dbReference type="RefSeq" id="WP_075058228.1">
    <property type="nucleotide sequence ID" value="NZ_CP012357.1"/>
</dbReference>
<dbReference type="AlphaFoldDB" id="A0A0K1W208"/>
<name>A0A0K1W208_9MOLU</name>
<sequence>MTANDFLIIKNNFYNTLKNFYIKLKNSIYSGFHKNLLEEKFNKENKLNYYLIKIFNKYCLYNFLKKEYNKLEQIIESKEAYEKFNKIVNNNFKKNNFEEIIFFTLSKVNQTEKVSYENNINKLNIKNKNIFVRNLDNINKSFYNEYLNNKNSFIKLKKDFVNEYYKFDNDYYNIVNSFQLKEFQDERNKLWNVYFKELLNYFNEKNVDIKQFNNNFNFDKIKTLIKPNSLVVIDFNISKIFNYQNYFLNNLIFFKLLYNTNSTIITINNNYFCYLDLISKKNFNDLKSLITYINSNKRNINDNEFVTKNININTDILNRYLDIVLDNNEILDIKQKNEIKTEKIINKIKNVKINNVEEDLKIIDSFPIESILRNSDYKEFKQLISEITIEEDFNLVEYDSDVIKKTFEAFIKNFKKNVDNLKVEKESINYQKINEIKNFYRNMSITELYNYLKNNSKKINIKMSSKKLSHIEGLKIYELYNKIVSSIEKLNFI</sequence>
<dbReference type="PATRIC" id="fig|216942.3.peg.487"/>
<protein>
    <submittedName>
        <fullName evidence="1">Uncharacterized protein</fullName>
    </submittedName>
</protein>
<evidence type="ECO:0000313" key="1">
    <source>
        <dbReference type="EMBL" id="AKX34137.1"/>
    </source>
</evidence>
<reference evidence="1 2" key="1">
    <citation type="journal article" date="2015" name="Genome Announc.">
        <title>Complete Genome Sequence of Spiroplasma litorale TN-1T (DSM 21781), a Bacterium Isolated from a Green-Eyed Horsefly (Tabanus nigrovittatus).</title>
        <authorList>
            <person name="Lo W.S."/>
            <person name="Lai Y.C."/>
            <person name="Lien Y.W."/>
            <person name="Wang T.H."/>
            <person name="Kuo C.H."/>
        </authorList>
    </citation>
    <scope>NUCLEOTIDE SEQUENCE [LARGE SCALE GENOMIC DNA]</scope>
    <source>
        <strain evidence="1 2">TN-1</strain>
    </source>
</reference>
<evidence type="ECO:0000313" key="2">
    <source>
        <dbReference type="Proteomes" id="UP000067476"/>
    </source>
</evidence>
<dbReference type="OrthoDB" id="389218at2"/>
<dbReference type="KEGG" id="sll:SLITO_v1c04840"/>